<sequence>MMLRRLIDHLTRRRTNGWTEAAVRDLMRERQFEQALDAAQNLNPQTPDKQATSFCLLGEIQYLRHNDQLAESYFRQALALQASHADAHLGLSMVLSEQQSFNAALEHALFAKNLRPEEPRMLAQLGYCYMLLEAYPAAESVLRLALSHAPSDKRSWNNLAITLRAKGEIAEAKACWLQALDIDPEYAAARGNAALFDAEMSEADIEVNVKRNSDALPELSLQAPESQMPWATIDALVRAGQVNAAINLAEREIPSKASEAETLALNELYSKAGDWQSATTQLQTHLSQNPQHAHAWHRLGKVHARREQHADAISAFRNALGCGGDNANLLAELGASLHALERYQEALTAIQRAHELDGTSKYLSPLASVLLMCCRYEEAVQIYERLGQDGMVKVGANHALSLGYLGRIDEALAILDKLIETTPHNPAVRLMRGQLLLQQHDWRRGWVDYAWRGFSQTHSFRMLPFPRWNGEPLKGKKIVVLAEQGLGDQVMFASCLPDLLALQPAKLVLEAHERVAKTLARSFPDIPVIPSRQKKDLAWVNDLGTMDYFAALGDLPSHFRLNNTAFPKQPYLKADPARVNHWRKRLAEAGQGPWIGFSWKGGTELTRTGLRTMQIQDFAHISRSMQGTWVSLQYGPVEQALKDAKAIGFTPHHWAEAISDLDEFAALVAALDAVVTVCNTTVHYAGSIGKATLVLAPQVPEWRYGLNETHMPWYADVEVIRQRRAGRWDDVVHEAVHRLAQKLAPLHDRTGVQSIK</sequence>
<gene>
    <name evidence="4" type="ORF">ACFQU0_13380</name>
</gene>
<dbReference type="Gene3D" id="3.40.50.2000">
    <property type="entry name" value="Glycogen Phosphorylase B"/>
    <property type="match status" value="1"/>
</dbReference>
<protein>
    <submittedName>
        <fullName evidence="4">Tetratricopeptide repeat protein</fullName>
    </submittedName>
</protein>
<dbReference type="PANTHER" id="PTHR12558:SF13">
    <property type="entry name" value="CELL DIVISION CYCLE PROTEIN 27 HOMOLOG"/>
    <property type="match status" value="1"/>
</dbReference>
<accession>A0ABW2SD18</accession>
<dbReference type="SUPFAM" id="SSF53756">
    <property type="entry name" value="UDP-Glycosyltransferase/glycogen phosphorylase"/>
    <property type="match status" value="1"/>
</dbReference>
<dbReference type="SMART" id="SM00028">
    <property type="entry name" value="TPR"/>
    <property type="match status" value="7"/>
</dbReference>
<keyword evidence="2 3" id="KW-0802">TPR repeat</keyword>
<evidence type="ECO:0000313" key="4">
    <source>
        <dbReference type="EMBL" id="MFC7461419.1"/>
    </source>
</evidence>
<evidence type="ECO:0000313" key="5">
    <source>
        <dbReference type="Proteomes" id="UP001596457"/>
    </source>
</evidence>
<evidence type="ECO:0000256" key="2">
    <source>
        <dbReference type="ARBA" id="ARBA00022803"/>
    </source>
</evidence>
<dbReference type="Pfam" id="PF07719">
    <property type="entry name" value="TPR_2"/>
    <property type="match status" value="1"/>
</dbReference>
<proteinExistence type="predicted"/>
<feature type="repeat" description="TPR" evidence="3">
    <location>
        <begin position="293"/>
        <end position="326"/>
    </location>
</feature>
<dbReference type="PROSITE" id="PS50005">
    <property type="entry name" value="TPR"/>
    <property type="match status" value="3"/>
</dbReference>
<dbReference type="InterPro" id="IPR011990">
    <property type="entry name" value="TPR-like_helical_dom_sf"/>
</dbReference>
<dbReference type="SUPFAM" id="SSF48452">
    <property type="entry name" value="TPR-like"/>
    <property type="match status" value="2"/>
</dbReference>
<feature type="repeat" description="TPR" evidence="3">
    <location>
        <begin position="327"/>
        <end position="360"/>
    </location>
</feature>
<dbReference type="EMBL" id="JBHTBZ010000039">
    <property type="protein sequence ID" value="MFC7461419.1"/>
    <property type="molecule type" value="Genomic_DNA"/>
</dbReference>
<dbReference type="InterPro" id="IPR019734">
    <property type="entry name" value="TPR_rpt"/>
</dbReference>
<keyword evidence="1" id="KW-0677">Repeat</keyword>
<dbReference type="InterPro" id="IPR013105">
    <property type="entry name" value="TPR_2"/>
</dbReference>
<feature type="repeat" description="TPR" evidence="3">
    <location>
        <begin position="153"/>
        <end position="186"/>
    </location>
</feature>
<dbReference type="PANTHER" id="PTHR12558">
    <property type="entry name" value="CELL DIVISION CYCLE 16,23,27"/>
    <property type="match status" value="1"/>
</dbReference>
<dbReference type="RefSeq" id="WP_382201592.1">
    <property type="nucleotide sequence ID" value="NZ_JBHTBZ010000039.1"/>
</dbReference>
<keyword evidence="5" id="KW-1185">Reference proteome</keyword>
<reference evidence="5" key="1">
    <citation type="journal article" date="2019" name="Int. J. Syst. Evol. Microbiol.">
        <title>The Global Catalogue of Microorganisms (GCM) 10K type strain sequencing project: providing services to taxonomists for standard genome sequencing and annotation.</title>
        <authorList>
            <consortium name="The Broad Institute Genomics Platform"/>
            <consortium name="The Broad Institute Genome Sequencing Center for Infectious Disease"/>
            <person name="Wu L."/>
            <person name="Ma J."/>
        </authorList>
    </citation>
    <scope>NUCLEOTIDE SEQUENCE [LARGE SCALE GENOMIC DNA]</scope>
    <source>
        <strain evidence="5">CCUG 53903</strain>
    </source>
</reference>
<organism evidence="4 5">
    <name type="scientific">Hydrogenophaga defluvii</name>
    <dbReference type="NCBI Taxonomy" id="249410"/>
    <lineage>
        <taxon>Bacteria</taxon>
        <taxon>Pseudomonadati</taxon>
        <taxon>Pseudomonadota</taxon>
        <taxon>Betaproteobacteria</taxon>
        <taxon>Burkholderiales</taxon>
        <taxon>Comamonadaceae</taxon>
        <taxon>Hydrogenophaga</taxon>
    </lineage>
</organism>
<name>A0ABW2SD18_9BURK</name>
<evidence type="ECO:0000256" key="3">
    <source>
        <dbReference type="PROSITE-ProRule" id="PRU00339"/>
    </source>
</evidence>
<dbReference type="Gene3D" id="1.25.40.10">
    <property type="entry name" value="Tetratricopeptide repeat domain"/>
    <property type="match status" value="4"/>
</dbReference>
<evidence type="ECO:0000256" key="1">
    <source>
        <dbReference type="ARBA" id="ARBA00022737"/>
    </source>
</evidence>
<dbReference type="Proteomes" id="UP001596457">
    <property type="component" value="Unassembled WGS sequence"/>
</dbReference>
<dbReference type="Pfam" id="PF13432">
    <property type="entry name" value="TPR_16"/>
    <property type="match status" value="2"/>
</dbReference>
<comment type="caution">
    <text evidence="4">The sequence shown here is derived from an EMBL/GenBank/DDBJ whole genome shotgun (WGS) entry which is preliminary data.</text>
</comment>